<protein>
    <submittedName>
        <fullName evidence="1">Uncharacterized protein</fullName>
    </submittedName>
</protein>
<accession>A0A1G1XTQ3</accession>
<evidence type="ECO:0000313" key="2">
    <source>
        <dbReference type="Proteomes" id="UP000176260"/>
    </source>
</evidence>
<proteinExistence type="predicted"/>
<reference evidence="1 2" key="1">
    <citation type="journal article" date="2016" name="Nat. Commun.">
        <title>Thousands of microbial genomes shed light on interconnected biogeochemical processes in an aquifer system.</title>
        <authorList>
            <person name="Anantharaman K."/>
            <person name="Brown C.T."/>
            <person name="Hug L.A."/>
            <person name="Sharon I."/>
            <person name="Castelle C.J."/>
            <person name="Probst A.J."/>
            <person name="Thomas B.C."/>
            <person name="Singh A."/>
            <person name="Wilkins M.J."/>
            <person name="Karaoz U."/>
            <person name="Brodie E.L."/>
            <person name="Williams K.H."/>
            <person name="Hubbard S.S."/>
            <person name="Banfield J.F."/>
        </authorList>
    </citation>
    <scope>NUCLEOTIDE SEQUENCE [LARGE SCALE GENOMIC DNA]</scope>
</reference>
<organism evidence="1 2">
    <name type="scientific">Candidatus Buchananbacteria bacterium RBG_13_39_9</name>
    <dbReference type="NCBI Taxonomy" id="1797531"/>
    <lineage>
        <taxon>Bacteria</taxon>
        <taxon>Candidatus Buchananiibacteriota</taxon>
    </lineage>
</organism>
<name>A0A1G1XTQ3_9BACT</name>
<dbReference type="AlphaFoldDB" id="A0A1G1XTQ3"/>
<dbReference type="Proteomes" id="UP000176260">
    <property type="component" value="Unassembled WGS sequence"/>
</dbReference>
<gene>
    <name evidence="1" type="ORF">A2Y67_03340</name>
</gene>
<sequence>MLTQEDIQKLMDVFATKDEIKEMIDPLTTKDDFSDLQTAVDTYAKKADTYFQGMVALAHKVDRHEKWFHLIADKLNIKLEY</sequence>
<dbReference type="EMBL" id="MHIA01000002">
    <property type="protein sequence ID" value="OGY42996.1"/>
    <property type="molecule type" value="Genomic_DNA"/>
</dbReference>
<comment type="caution">
    <text evidence="1">The sequence shown here is derived from an EMBL/GenBank/DDBJ whole genome shotgun (WGS) entry which is preliminary data.</text>
</comment>
<evidence type="ECO:0000313" key="1">
    <source>
        <dbReference type="EMBL" id="OGY42996.1"/>
    </source>
</evidence>